<dbReference type="EMBL" id="BK014808">
    <property type="protein sequence ID" value="DAD76753.1"/>
    <property type="molecule type" value="Genomic_DNA"/>
</dbReference>
<sequence>MMVRLTIPGEPQGKGRHRAVRRGDHIATYTPRKTKDYEDEVRFCYRQAYGDRMAYAVDEPISATIIAAFGMPKSASKKRKVEMMAGSVLPTKKPDTDNIAKIVLDALNGLAYPDDKQVVELQVLKTYDLDGYVEVELRNWRARTDG</sequence>
<dbReference type="InterPro" id="IPR036614">
    <property type="entry name" value="RusA-like_sf"/>
</dbReference>
<dbReference type="Pfam" id="PF05866">
    <property type="entry name" value="RusA"/>
    <property type="match status" value="1"/>
</dbReference>
<dbReference type="InterPro" id="IPR008822">
    <property type="entry name" value="Endonuclease_RusA-like"/>
</dbReference>
<proteinExistence type="predicted"/>
<dbReference type="SUPFAM" id="SSF103084">
    <property type="entry name" value="Holliday junction resolvase RusA"/>
    <property type="match status" value="1"/>
</dbReference>
<reference evidence="1" key="1">
    <citation type="journal article" date="2021" name="Proc. Natl. Acad. Sci. U.S.A.">
        <title>A Catalog of Tens of Thousands of Viruses from Human Metagenomes Reveals Hidden Associations with Chronic Diseases.</title>
        <authorList>
            <person name="Tisza M.J."/>
            <person name="Buck C.B."/>
        </authorList>
    </citation>
    <scope>NUCLEOTIDE SEQUENCE</scope>
    <source>
        <strain evidence="1">CtdxI18</strain>
    </source>
</reference>
<dbReference type="GO" id="GO:0000287">
    <property type="term" value="F:magnesium ion binding"/>
    <property type="evidence" value="ECO:0007669"/>
    <property type="project" value="InterPro"/>
</dbReference>
<dbReference type="GO" id="GO:0006281">
    <property type="term" value="P:DNA repair"/>
    <property type="evidence" value="ECO:0007669"/>
    <property type="project" value="InterPro"/>
</dbReference>
<dbReference type="Gene3D" id="3.30.1330.70">
    <property type="entry name" value="Holliday junction resolvase RusA"/>
    <property type="match status" value="1"/>
</dbReference>
<accession>A0A8S5M360</accession>
<organism evidence="1">
    <name type="scientific">Myoviridae sp. ctdxI18</name>
    <dbReference type="NCBI Taxonomy" id="2826673"/>
    <lineage>
        <taxon>Viruses</taxon>
        <taxon>Duplodnaviria</taxon>
        <taxon>Heunggongvirae</taxon>
        <taxon>Uroviricota</taxon>
        <taxon>Caudoviricetes</taxon>
    </lineage>
</organism>
<protein>
    <submittedName>
        <fullName evidence="1">Endodeoxyribonuclease RusA</fullName>
    </submittedName>
</protein>
<evidence type="ECO:0000313" key="1">
    <source>
        <dbReference type="EMBL" id="DAD76753.1"/>
    </source>
</evidence>
<dbReference type="GO" id="GO:0006310">
    <property type="term" value="P:DNA recombination"/>
    <property type="evidence" value="ECO:0007669"/>
    <property type="project" value="InterPro"/>
</dbReference>
<name>A0A8S5M360_9CAUD</name>